<feature type="transmembrane region" description="Helical" evidence="1">
    <location>
        <begin position="21"/>
        <end position="39"/>
    </location>
</feature>
<sequence length="126" mass="15062">MKKKSYLFRNKNFSQFKFGKVIIIFFVIVSVIIFFPHFFRNTYVVTIESKRIIKHDNKDTYLIYTEMQNGDIRVFKDDNSILEFKILSEDMYWGLIINKKYEIKTYGLSIPIFSSYQNIVTAKGVK</sequence>
<proteinExistence type="predicted"/>
<evidence type="ECO:0000313" key="3">
    <source>
        <dbReference type="Proteomes" id="UP000182569"/>
    </source>
</evidence>
<protein>
    <submittedName>
        <fullName evidence="2">DUF1523 domain-containing protein</fullName>
    </submittedName>
</protein>
<keyword evidence="1" id="KW-0812">Transmembrane</keyword>
<reference evidence="3" key="1">
    <citation type="journal article" date="2016" name="Front. Microbiol.">
        <title>Complete Genome Sequence of Clostridium estertheticum DSM 8809, a Microbe Identified in Spoiled Vacuum Packed Beef.</title>
        <authorList>
            <person name="Yu Z."/>
            <person name="Gunn L."/>
            <person name="Brennan E."/>
            <person name="Reid R."/>
            <person name="Wall P.G."/>
            <person name="Gaora O.P."/>
            <person name="Hurley D."/>
            <person name="Bolton D."/>
            <person name="Fanning S."/>
        </authorList>
    </citation>
    <scope>NUCLEOTIDE SEQUENCE [LARGE SCALE GENOMIC DNA]</scope>
    <source>
        <strain evidence="3">DSM 8809</strain>
    </source>
</reference>
<dbReference type="Proteomes" id="UP000182569">
    <property type="component" value="Chromosome"/>
</dbReference>
<accession>A0A1J0GJN0</accession>
<organism evidence="2 3">
    <name type="scientific">Clostridium estertheticum subsp. estertheticum</name>
    <dbReference type="NCBI Taxonomy" id="1552"/>
    <lineage>
        <taxon>Bacteria</taxon>
        <taxon>Bacillati</taxon>
        <taxon>Bacillota</taxon>
        <taxon>Clostridia</taxon>
        <taxon>Eubacteriales</taxon>
        <taxon>Clostridiaceae</taxon>
        <taxon>Clostridium</taxon>
    </lineage>
</organism>
<keyword evidence="3" id="KW-1185">Reference proteome</keyword>
<dbReference type="RefSeq" id="WP_071613780.1">
    <property type="nucleotide sequence ID" value="NZ_CP015756.1"/>
</dbReference>
<evidence type="ECO:0000256" key="1">
    <source>
        <dbReference type="SAM" id="Phobius"/>
    </source>
</evidence>
<keyword evidence="1" id="KW-1133">Transmembrane helix</keyword>
<gene>
    <name evidence="2" type="ORF">A7L45_16080</name>
</gene>
<keyword evidence="1" id="KW-0472">Membrane</keyword>
<evidence type="ECO:0000313" key="2">
    <source>
        <dbReference type="EMBL" id="APC41487.1"/>
    </source>
</evidence>
<name>A0A1J0GJN0_9CLOT</name>
<dbReference type="OrthoDB" id="1908489at2"/>
<dbReference type="AlphaFoldDB" id="A0A1J0GJN0"/>
<dbReference type="EMBL" id="CP015756">
    <property type="protein sequence ID" value="APC41487.1"/>
    <property type="molecule type" value="Genomic_DNA"/>
</dbReference>
<dbReference type="KEGG" id="ceu:A7L45_16080"/>